<dbReference type="PANTHER" id="PTHR33287">
    <property type="entry name" value="OS03G0453550 PROTEIN"/>
    <property type="match status" value="1"/>
</dbReference>
<gene>
    <name evidence="4" type="ORF">CSSPTR1EN2_LOCUS9966</name>
</gene>
<feature type="compositionally biased region" description="Basic and acidic residues" evidence="2">
    <location>
        <begin position="35"/>
        <end position="44"/>
    </location>
</feature>
<accession>A0ABP0U0X5</accession>
<keyword evidence="3" id="KW-0472">Membrane</keyword>
<feature type="transmembrane region" description="Helical" evidence="3">
    <location>
        <begin position="288"/>
        <end position="311"/>
    </location>
</feature>
<protein>
    <recommendedName>
        <fullName evidence="6">Transmembrane protein</fullName>
    </recommendedName>
</protein>
<evidence type="ECO:0008006" key="6">
    <source>
        <dbReference type="Google" id="ProtNLM"/>
    </source>
</evidence>
<feature type="region of interest" description="Disordered" evidence="2">
    <location>
        <begin position="1"/>
        <end position="124"/>
    </location>
</feature>
<evidence type="ECO:0000256" key="1">
    <source>
        <dbReference type="SAM" id="Coils"/>
    </source>
</evidence>
<proteinExistence type="predicted"/>
<feature type="compositionally biased region" description="Acidic residues" evidence="2">
    <location>
        <begin position="74"/>
        <end position="88"/>
    </location>
</feature>
<keyword evidence="3" id="KW-0812">Transmembrane</keyword>
<evidence type="ECO:0000256" key="3">
    <source>
        <dbReference type="SAM" id="Phobius"/>
    </source>
</evidence>
<keyword evidence="3" id="KW-1133">Transmembrane helix</keyword>
<dbReference type="Proteomes" id="UP001497512">
    <property type="component" value="Chromosome 17"/>
</dbReference>
<feature type="compositionally biased region" description="Basic and acidic residues" evidence="2">
    <location>
        <begin position="52"/>
        <end position="73"/>
    </location>
</feature>
<evidence type="ECO:0000313" key="4">
    <source>
        <dbReference type="EMBL" id="CAK9209677.1"/>
    </source>
</evidence>
<dbReference type="EMBL" id="OZ019909">
    <property type="protein sequence ID" value="CAK9209677.1"/>
    <property type="molecule type" value="Genomic_DNA"/>
</dbReference>
<feature type="transmembrane region" description="Helical" evidence="3">
    <location>
        <begin position="203"/>
        <end position="222"/>
    </location>
</feature>
<keyword evidence="1" id="KW-0175">Coiled coil</keyword>
<feature type="compositionally biased region" description="Basic and acidic residues" evidence="2">
    <location>
        <begin position="89"/>
        <end position="103"/>
    </location>
</feature>
<reference evidence="4" key="1">
    <citation type="submission" date="2024-02" db="EMBL/GenBank/DDBJ databases">
        <authorList>
            <consortium name="ELIXIR-Norway"/>
            <consortium name="Elixir Norway"/>
        </authorList>
    </citation>
    <scope>NUCLEOTIDE SEQUENCE</scope>
</reference>
<organism evidence="4 5">
    <name type="scientific">Sphagnum troendelagicum</name>
    <dbReference type="NCBI Taxonomy" id="128251"/>
    <lineage>
        <taxon>Eukaryota</taxon>
        <taxon>Viridiplantae</taxon>
        <taxon>Streptophyta</taxon>
        <taxon>Embryophyta</taxon>
        <taxon>Bryophyta</taxon>
        <taxon>Sphagnophytina</taxon>
        <taxon>Sphagnopsida</taxon>
        <taxon>Sphagnales</taxon>
        <taxon>Sphagnaceae</taxon>
        <taxon>Sphagnum</taxon>
    </lineage>
</organism>
<sequence length="347" mass="39758">MSGEIALAVSDDREAPFIHATAEDAQEELTTVGNEQEKSDHCVVEIHNSQNKQEEKQQSRVTRERNAGSRERGEEEEEETDPSVDDDEARCLLETEKKEDEKQLNGARKRNGNPSEEEEEEVNPVEEEARFLLEIEKNKKLKVTLREWEKRYKVARERIEKKSTRAINAKNELYQLIGFYSVFQGVVLTAVAQSSTIFCKQSWGPASLSLLASIVAVLSVHFKLINYSELKSSLDQEIKDSKVLHEQIGELKARGKKFDFRWFKDKLRSKEKDKDKSRTKTQKSEKRYYWAIIAALLLFSVIILLCCIIVLCDPSKCKSSSSSCKQQKNACLGFLFNSGFLWIDFGS</sequence>
<dbReference type="PANTHER" id="PTHR33287:SF11">
    <property type="entry name" value="OS03G0778400 PROTEIN"/>
    <property type="match status" value="1"/>
</dbReference>
<feature type="compositionally biased region" description="Acidic residues" evidence="2">
    <location>
        <begin position="115"/>
        <end position="124"/>
    </location>
</feature>
<keyword evidence="5" id="KW-1185">Reference proteome</keyword>
<feature type="transmembrane region" description="Helical" evidence="3">
    <location>
        <begin position="173"/>
        <end position="191"/>
    </location>
</feature>
<evidence type="ECO:0000313" key="5">
    <source>
        <dbReference type="Proteomes" id="UP001497512"/>
    </source>
</evidence>
<evidence type="ECO:0000256" key="2">
    <source>
        <dbReference type="SAM" id="MobiDB-lite"/>
    </source>
</evidence>
<feature type="coiled-coil region" evidence="1">
    <location>
        <begin position="138"/>
        <end position="172"/>
    </location>
</feature>
<name>A0ABP0U0X5_9BRYO</name>